<dbReference type="GO" id="GO:0003700">
    <property type="term" value="F:DNA-binding transcription factor activity"/>
    <property type="evidence" value="ECO:0007669"/>
    <property type="project" value="TreeGrafter"/>
</dbReference>
<dbReference type="Pfam" id="PF00440">
    <property type="entry name" value="TetR_N"/>
    <property type="match status" value="1"/>
</dbReference>
<protein>
    <submittedName>
        <fullName evidence="5">TetR/AcrR family transcriptional regulator</fullName>
    </submittedName>
</protein>
<organism evidence="5 6">
    <name type="scientific">Variovorax guangxiensis</name>
    <dbReference type="NCBI Taxonomy" id="1775474"/>
    <lineage>
        <taxon>Bacteria</taxon>
        <taxon>Pseudomonadati</taxon>
        <taxon>Pseudomonadota</taxon>
        <taxon>Betaproteobacteria</taxon>
        <taxon>Burkholderiales</taxon>
        <taxon>Comamonadaceae</taxon>
        <taxon>Variovorax</taxon>
    </lineage>
</organism>
<feature type="DNA-binding region" description="H-T-H motif" evidence="2">
    <location>
        <begin position="53"/>
        <end position="72"/>
    </location>
</feature>
<evidence type="ECO:0000256" key="3">
    <source>
        <dbReference type="SAM" id="MobiDB-lite"/>
    </source>
</evidence>
<evidence type="ECO:0000259" key="4">
    <source>
        <dbReference type="PROSITE" id="PS50977"/>
    </source>
</evidence>
<dbReference type="Proteomes" id="UP000319212">
    <property type="component" value="Unassembled WGS sequence"/>
</dbReference>
<proteinExistence type="predicted"/>
<dbReference type="SUPFAM" id="SSF46689">
    <property type="entry name" value="Homeodomain-like"/>
    <property type="match status" value="1"/>
</dbReference>
<reference evidence="5 6" key="1">
    <citation type="journal article" date="2019" name="Environ. Microbiol.">
        <title>Species interactions and distinct microbial communities in high Arctic permafrost affected cryosols are associated with the CH4 and CO2 gas fluxes.</title>
        <authorList>
            <person name="Altshuler I."/>
            <person name="Hamel J."/>
            <person name="Turney S."/>
            <person name="Magnuson E."/>
            <person name="Levesque R."/>
            <person name="Greer C."/>
            <person name="Whyte L.G."/>
        </authorList>
    </citation>
    <scope>NUCLEOTIDE SEQUENCE [LARGE SCALE GENOMIC DNA]</scope>
    <source>
        <strain evidence="5 6">S06.C</strain>
    </source>
</reference>
<dbReference type="EMBL" id="RCZI01000005">
    <property type="protein sequence ID" value="TPG25311.1"/>
    <property type="molecule type" value="Genomic_DNA"/>
</dbReference>
<feature type="region of interest" description="Disordered" evidence="3">
    <location>
        <begin position="1"/>
        <end position="27"/>
    </location>
</feature>
<gene>
    <name evidence="5" type="ORF">EAH82_17335</name>
</gene>
<sequence length="234" mass="26121">MTRRARHNRDVMSKSSTSTPASRSDAALTSTKERLLLEAMRLFARNGMNAVSLRRIVAAAGAGNLSALHYHFGNRESVVREVAQMLKRILEPRCLERLAALDSRAHGVRDALDAAFGPMIDMLGEPGLGRDAVCFIGRLGWDFGEEGQHISADLHRELMEQIHARLVVLLPGLEPEILKFRLLLTMNSLYYGISYRSYAMRSPFGALSIGRRGNEVQERALFMDYLESGITHPL</sequence>
<dbReference type="PANTHER" id="PTHR30055:SF235">
    <property type="entry name" value="TRANSCRIPTIONAL REGULATORY PROTEIN"/>
    <property type="match status" value="1"/>
</dbReference>
<comment type="caution">
    <text evidence="5">The sequence shown here is derived from an EMBL/GenBank/DDBJ whole genome shotgun (WGS) entry which is preliminary data.</text>
</comment>
<dbReference type="Gene3D" id="1.10.357.10">
    <property type="entry name" value="Tetracycline Repressor, domain 2"/>
    <property type="match status" value="1"/>
</dbReference>
<dbReference type="AlphaFoldDB" id="A0A502DMB2"/>
<name>A0A502DMB2_9BURK</name>
<dbReference type="InterPro" id="IPR001647">
    <property type="entry name" value="HTH_TetR"/>
</dbReference>
<feature type="domain" description="HTH tetR-type" evidence="4">
    <location>
        <begin position="29"/>
        <end position="90"/>
    </location>
</feature>
<accession>A0A502DMB2</accession>
<dbReference type="InterPro" id="IPR050109">
    <property type="entry name" value="HTH-type_TetR-like_transc_reg"/>
</dbReference>
<evidence type="ECO:0000256" key="2">
    <source>
        <dbReference type="PROSITE-ProRule" id="PRU00335"/>
    </source>
</evidence>
<evidence type="ECO:0000313" key="6">
    <source>
        <dbReference type="Proteomes" id="UP000319212"/>
    </source>
</evidence>
<feature type="compositionally biased region" description="Low complexity" evidence="3">
    <location>
        <begin position="13"/>
        <end position="27"/>
    </location>
</feature>
<dbReference type="PANTHER" id="PTHR30055">
    <property type="entry name" value="HTH-TYPE TRANSCRIPTIONAL REGULATOR RUTR"/>
    <property type="match status" value="1"/>
</dbReference>
<dbReference type="GO" id="GO:0000976">
    <property type="term" value="F:transcription cis-regulatory region binding"/>
    <property type="evidence" value="ECO:0007669"/>
    <property type="project" value="TreeGrafter"/>
</dbReference>
<dbReference type="OrthoDB" id="6684185at2"/>
<dbReference type="InterPro" id="IPR009057">
    <property type="entry name" value="Homeodomain-like_sf"/>
</dbReference>
<dbReference type="PROSITE" id="PS50977">
    <property type="entry name" value="HTH_TETR_2"/>
    <property type="match status" value="1"/>
</dbReference>
<keyword evidence="1 2" id="KW-0238">DNA-binding</keyword>
<evidence type="ECO:0000313" key="5">
    <source>
        <dbReference type="EMBL" id="TPG25311.1"/>
    </source>
</evidence>
<evidence type="ECO:0000256" key="1">
    <source>
        <dbReference type="ARBA" id="ARBA00023125"/>
    </source>
</evidence>